<protein>
    <submittedName>
        <fullName evidence="1">Uncharacterized protein</fullName>
    </submittedName>
</protein>
<proteinExistence type="predicted"/>
<sequence>MVSLASHFSAYASIGAPKWQRMMYQKPKCHAVGCRDPCGWLEKLRQQRVNASVAVVMASPTPGYPTLRGLPSWTATCSRTSVCRIHHSCCDTARTVTVTARRTYDVIRWKSRDHFFGLGTHTGRRRIPGTIAKRRVCTSEASGRLCFN</sequence>
<dbReference type="EMBL" id="GEGO01005998">
    <property type="protein sequence ID" value="JAR89406.1"/>
    <property type="molecule type" value="Transcribed_RNA"/>
</dbReference>
<reference evidence="1" key="1">
    <citation type="journal article" date="2018" name="PLoS Negl. Trop. Dis.">
        <title>Sialome diversity of ticks revealed by RNAseq of single tick salivary glands.</title>
        <authorList>
            <person name="Perner J."/>
            <person name="Kropackova S."/>
            <person name="Kopacek P."/>
            <person name="Ribeiro J.M."/>
        </authorList>
    </citation>
    <scope>NUCLEOTIDE SEQUENCE</scope>
    <source>
        <strain evidence="1">Siblings of single egg batch collected in Ceske Budejovice</strain>
        <tissue evidence="1">Salivary glands</tissue>
    </source>
</reference>
<name>A0A147BF44_IXORI</name>
<accession>A0A147BF44</accession>
<organism evidence="1">
    <name type="scientific">Ixodes ricinus</name>
    <name type="common">Common tick</name>
    <name type="synonym">Acarus ricinus</name>
    <dbReference type="NCBI Taxonomy" id="34613"/>
    <lineage>
        <taxon>Eukaryota</taxon>
        <taxon>Metazoa</taxon>
        <taxon>Ecdysozoa</taxon>
        <taxon>Arthropoda</taxon>
        <taxon>Chelicerata</taxon>
        <taxon>Arachnida</taxon>
        <taxon>Acari</taxon>
        <taxon>Parasitiformes</taxon>
        <taxon>Ixodida</taxon>
        <taxon>Ixodoidea</taxon>
        <taxon>Ixodidae</taxon>
        <taxon>Ixodinae</taxon>
        <taxon>Ixodes</taxon>
    </lineage>
</organism>
<evidence type="ECO:0000313" key="1">
    <source>
        <dbReference type="EMBL" id="JAR89406.1"/>
    </source>
</evidence>
<dbReference type="AlphaFoldDB" id="A0A147BF44"/>